<reference evidence="1 2" key="1">
    <citation type="submission" date="2016-03" db="EMBL/GenBank/DDBJ databases">
        <title>Cyphomyrmex costatus WGS genome.</title>
        <authorList>
            <person name="Nygaard S."/>
            <person name="Hu H."/>
            <person name="Boomsma J."/>
            <person name="Zhang G."/>
        </authorList>
    </citation>
    <scope>NUCLEOTIDE SEQUENCE [LARGE SCALE GENOMIC DNA]</scope>
    <source>
        <strain evidence="1">MS0001</strain>
        <tissue evidence="1">Whole body</tissue>
    </source>
</reference>
<protein>
    <submittedName>
        <fullName evidence="1">Uncharacterized protein</fullName>
    </submittedName>
</protein>
<dbReference type="AlphaFoldDB" id="A0A195CQN5"/>
<proteinExistence type="predicted"/>
<dbReference type="EMBL" id="KQ977440">
    <property type="protein sequence ID" value="KYN02792.1"/>
    <property type="molecule type" value="Genomic_DNA"/>
</dbReference>
<dbReference type="Proteomes" id="UP000078542">
    <property type="component" value="Unassembled WGS sequence"/>
</dbReference>
<evidence type="ECO:0000313" key="2">
    <source>
        <dbReference type="Proteomes" id="UP000078542"/>
    </source>
</evidence>
<accession>A0A195CQN5</accession>
<gene>
    <name evidence="1" type="ORF">ALC62_06370</name>
</gene>
<keyword evidence="2" id="KW-1185">Reference proteome</keyword>
<sequence>MAFRNRIRCFICDVAGQPRVMKKLDEDNNENKRQIAIRFRQDLRRPIEELRNESRLCMTCFRLVESEIDMQDDPTCIRLNVLKQSDMRTCLICNANNNVHRLSPAARAQVFIIGYQLQCFLTNLQKVSKAHESDFINQNNLSDEDFKLLSSMTKEQFRELLQYCDPVPEPKGNRYVYEKDLLAFLCKLRQGLCDDFLRVILIIKAGKPLAWPSPQ</sequence>
<name>A0A195CQN5_9HYME</name>
<evidence type="ECO:0000313" key="1">
    <source>
        <dbReference type="EMBL" id="KYN02792.1"/>
    </source>
</evidence>
<organism evidence="1 2">
    <name type="scientific">Cyphomyrmex costatus</name>
    <dbReference type="NCBI Taxonomy" id="456900"/>
    <lineage>
        <taxon>Eukaryota</taxon>
        <taxon>Metazoa</taxon>
        <taxon>Ecdysozoa</taxon>
        <taxon>Arthropoda</taxon>
        <taxon>Hexapoda</taxon>
        <taxon>Insecta</taxon>
        <taxon>Pterygota</taxon>
        <taxon>Neoptera</taxon>
        <taxon>Endopterygota</taxon>
        <taxon>Hymenoptera</taxon>
        <taxon>Apocrita</taxon>
        <taxon>Aculeata</taxon>
        <taxon>Formicoidea</taxon>
        <taxon>Formicidae</taxon>
        <taxon>Myrmicinae</taxon>
        <taxon>Cyphomyrmex</taxon>
    </lineage>
</organism>